<reference evidence="1" key="1">
    <citation type="journal article" date="2018" name="BMC Genomics">
        <title>Comparative genomics of the wheat fungal pathogen Pyrenophora tritici-repentis reveals chromosomal variations and genome plasticity.</title>
        <authorList>
            <person name="Moolhuijzen P."/>
            <person name="See P.T."/>
            <person name="Hane J.K."/>
            <person name="Shi G."/>
            <person name="Liu Z."/>
            <person name="Oliver R.P."/>
            <person name="Moffat C.S."/>
        </authorList>
    </citation>
    <scope>NUCLEOTIDE SEQUENCE [LARGE SCALE GENOMIC DNA]</scope>
    <source>
        <strain evidence="1">M4</strain>
    </source>
</reference>
<dbReference type="KEGG" id="ptrr:90957516"/>
<proteinExistence type="predicted"/>
<comment type="caution">
    <text evidence="1">The sequence shown here is derived from an EMBL/GenBank/DDBJ whole genome shotgun (WGS) entry which is preliminary data.</text>
</comment>
<evidence type="ECO:0000313" key="2">
    <source>
        <dbReference type="Proteomes" id="UP000245464"/>
    </source>
</evidence>
<dbReference type="RefSeq" id="XP_065961047.1">
    <property type="nucleotide sequence ID" value="XM_066109055.1"/>
</dbReference>
<protein>
    <submittedName>
        <fullName evidence="1">Uncharacterized protein</fullName>
    </submittedName>
</protein>
<evidence type="ECO:0000313" key="1">
    <source>
        <dbReference type="EMBL" id="KAF7568579.1"/>
    </source>
</evidence>
<dbReference type="Proteomes" id="UP000245464">
    <property type="component" value="Chromosome 7"/>
</dbReference>
<dbReference type="GeneID" id="90957516"/>
<name>A0A5M9L283_9PLEO</name>
<organism evidence="1 2">
    <name type="scientific">Pyrenophora tritici-repentis</name>
    <dbReference type="NCBI Taxonomy" id="45151"/>
    <lineage>
        <taxon>Eukaryota</taxon>
        <taxon>Fungi</taxon>
        <taxon>Dikarya</taxon>
        <taxon>Ascomycota</taxon>
        <taxon>Pezizomycotina</taxon>
        <taxon>Dothideomycetes</taxon>
        <taxon>Pleosporomycetidae</taxon>
        <taxon>Pleosporales</taxon>
        <taxon>Pleosporineae</taxon>
        <taxon>Pleosporaceae</taxon>
        <taxon>Pyrenophora</taxon>
    </lineage>
</organism>
<dbReference type="AlphaFoldDB" id="A0A5M9L283"/>
<dbReference type="EMBL" id="NQIK02000007">
    <property type="protein sequence ID" value="KAF7568579.1"/>
    <property type="molecule type" value="Genomic_DNA"/>
</dbReference>
<gene>
    <name evidence="1" type="ORF">PtrM4_131920</name>
</gene>
<accession>A0A5M9L283</accession>
<sequence>MKFLVVCAAFLGLVTAVPVAVPNGNIEERQCEPVKCHGDGTVNGGHVSSPSLCLDGECKVGDEASS</sequence>